<dbReference type="EMBL" id="SOQX01000002">
    <property type="protein sequence ID" value="TDY02795.1"/>
    <property type="molecule type" value="Genomic_DNA"/>
</dbReference>
<evidence type="ECO:0000313" key="2">
    <source>
        <dbReference type="Proteomes" id="UP000294914"/>
    </source>
</evidence>
<protein>
    <submittedName>
        <fullName evidence="1">Uncharacterized protein</fullName>
    </submittedName>
</protein>
<dbReference type="PANTHER" id="PTHR47017">
    <property type="entry name" value="ACYL-COA"/>
    <property type="match status" value="1"/>
</dbReference>
<name>A0A4V6QBY0_9GAMM</name>
<comment type="caution">
    <text evidence="1">The sequence shown here is derived from an EMBL/GenBank/DDBJ whole genome shotgun (WGS) entry which is preliminary data.</text>
</comment>
<dbReference type="PANTHER" id="PTHR47017:SF1">
    <property type="entry name" value="ACYL-COA"/>
    <property type="match status" value="1"/>
</dbReference>
<evidence type="ECO:0000313" key="1">
    <source>
        <dbReference type="EMBL" id="TDY02795.1"/>
    </source>
</evidence>
<sequence>MNDMTIRILESLAEVSAEQWNALSDGRFPFVRYEFLRALEKHNAVGELYGWYPQYVLIEEDGVPVAAAPMYIKDNSYGEFVFDWAWADAWHRAGLRYYPKLVVAIPYTPATGPRLLVRPDRDYATYASQLIDAATAHAQQSGMSSLHWLFTDERDTRQFQNDSRYLMRLDCQFHWQNHGFRDFDDYLSHFTQQKRKKIRRERRMVAEQGVEIEIRHGHEMSEQHWDIYHRFYRSTFERKSGIPTLSREFFMELGQSMPDNVVVVMARYQGEYVAAAFNIRGSDTLYGRHWGCNREFHSLHFEACYYQGLDYCIEHGLQRFEPGAQGEHKISRGFLPTPTWSAHWIAHEGFREGLIRYLDHEREAVEDYIDELQDHSPFKQTD</sequence>
<dbReference type="Proteomes" id="UP000294914">
    <property type="component" value="Unassembled WGS sequence"/>
</dbReference>
<reference evidence="1 2" key="1">
    <citation type="submission" date="2019-03" db="EMBL/GenBank/DDBJ databases">
        <title>Genomic Encyclopedia of Type Strains, Phase IV (KMG-IV): sequencing the most valuable type-strain genomes for metagenomic binning, comparative biology and taxonomic classification.</title>
        <authorList>
            <person name="Goeker M."/>
        </authorList>
    </citation>
    <scope>NUCLEOTIDE SEQUENCE [LARGE SCALE GENOMIC DNA]</scope>
    <source>
        <strain evidence="1 2">DSM 16326</strain>
    </source>
</reference>
<dbReference type="Gene3D" id="3.40.630.30">
    <property type="match status" value="1"/>
</dbReference>
<dbReference type="InterPro" id="IPR016181">
    <property type="entry name" value="Acyl_CoA_acyltransferase"/>
</dbReference>
<dbReference type="RefSeq" id="WP_317622975.1">
    <property type="nucleotide sequence ID" value="NZ_SOQX01000002.1"/>
</dbReference>
<gene>
    <name evidence="1" type="ORF">EDC23_1176</name>
</gene>
<proteinExistence type="predicted"/>
<dbReference type="Pfam" id="PF04339">
    <property type="entry name" value="FemAB_like"/>
    <property type="match status" value="1"/>
</dbReference>
<dbReference type="AlphaFoldDB" id="A0A4V6QBY0"/>
<keyword evidence="2" id="KW-1185">Reference proteome</keyword>
<dbReference type="InterPro" id="IPR007434">
    <property type="entry name" value="FemAB-like"/>
</dbReference>
<dbReference type="SUPFAM" id="SSF55729">
    <property type="entry name" value="Acyl-CoA N-acyltransferases (Nat)"/>
    <property type="match status" value="1"/>
</dbReference>
<accession>A0A4V6QBY0</accession>
<organism evidence="1 2">
    <name type="scientific">Thiohalophilus thiocyanatoxydans</name>
    <dbReference type="NCBI Taxonomy" id="381308"/>
    <lineage>
        <taxon>Bacteria</taxon>
        <taxon>Pseudomonadati</taxon>
        <taxon>Pseudomonadota</taxon>
        <taxon>Gammaproteobacteria</taxon>
        <taxon>Thiohalomonadales</taxon>
        <taxon>Thiohalophilaceae</taxon>
        <taxon>Thiohalophilus</taxon>
    </lineage>
</organism>